<gene>
    <name evidence="1" type="ORF">QUW08_09495</name>
</gene>
<dbReference type="Proteomes" id="UP001529380">
    <property type="component" value="Unassembled WGS sequence"/>
</dbReference>
<dbReference type="EMBL" id="JAUDCL010000016">
    <property type="protein sequence ID" value="MDM8201525.1"/>
    <property type="molecule type" value="Genomic_DNA"/>
</dbReference>
<reference evidence="2" key="2">
    <citation type="submission" date="2023-06" db="EMBL/GenBank/DDBJ databases">
        <title>Identification and characterization of horizontal gene transfer across gut microbiota members of farm animals based on homology search.</title>
        <authorList>
            <person name="Zeman M."/>
            <person name="Kubasova T."/>
            <person name="Jahodarova E."/>
            <person name="Nykrynova M."/>
            <person name="Rychlik I."/>
        </authorList>
    </citation>
    <scope>NUCLEOTIDE SEQUENCE [LARGE SCALE GENOMIC DNA]</scope>
    <source>
        <strain evidence="2">ET340</strain>
    </source>
</reference>
<proteinExistence type="predicted"/>
<name>A0ABT7URL0_9FIRM</name>
<comment type="caution">
    <text evidence="1">The sequence shown here is derived from an EMBL/GenBank/DDBJ whole genome shotgun (WGS) entry which is preliminary data.</text>
</comment>
<dbReference type="RefSeq" id="WP_289600054.1">
    <property type="nucleotide sequence ID" value="NZ_JAUDCL010000016.1"/>
</dbReference>
<evidence type="ECO:0000313" key="2">
    <source>
        <dbReference type="Proteomes" id="UP001529380"/>
    </source>
</evidence>
<organism evidence="1 2">
    <name type="scientific">Allofournierella massiliensis</name>
    <dbReference type="NCBI Taxonomy" id="1650663"/>
    <lineage>
        <taxon>Bacteria</taxon>
        <taxon>Bacillati</taxon>
        <taxon>Bacillota</taxon>
        <taxon>Clostridia</taxon>
        <taxon>Eubacteriales</taxon>
        <taxon>Oscillospiraceae</taxon>
        <taxon>Allofournierella</taxon>
    </lineage>
</organism>
<reference evidence="1 2" key="1">
    <citation type="submission" date="2023-06" db="EMBL/GenBank/DDBJ databases">
        <title>Identification and characterization of horizontal gene transfer across gut microbiota members of farm animals based on homology search.</title>
        <authorList>
            <person name="Schwarzerova J."/>
            <person name="Nykrynova M."/>
            <person name="Jureckova K."/>
            <person name="Cejkova D."/>
            <person name="Rychlik I."/>
        </authorList>
    </citation>
    <scope>NUCLEOTIDE SEQUENCE [LARGE SCALE GENOMIC DNA]</scope>
    <source>
        <strain evidence="1 2">ET340</strain>
    </source>
</reference>
<reference evidence="1 2" key="3">
    <citation type="submission" date="2023-06" db="EMBL/GenBank/DDBJ databases">
        <authorList>
            <person name="Zeman M."/>
            <person name="Kubasova T."/>
            <person name="Jahodarova E."/>
            <person name="Nykrynova M."/>
            <person name="Rychlik I."/>
        </authorList>
    </citation>
    <scope>NUCLEOTIDE SEQUENCE [LARGE SCALE GENOMIC DNA]</scope>
    <source>
        <strain evidence="1 2">ET340</strain>
    </source>
</reference>
<keyword evidence="2" id="KW-1185">Reference proteome</keyword>
<accession>A0ABT7URL0</accession>
<sequence length="239" mass="25471">MTKKRIATMATCIALVGAVAVGGTLALLTKESNTVTNTFTVGTGYKEGDLSLREHDVNQVLNTKDNYGGYVSLGDDNWKKSSDGKYTGVEYKNLVENTTLDKDPQFVLSATAPKSWIVAKLDLGSDFSSKLTISAVETAGVTGDWYRYEPDADGTPENPKYVKVDGSDDIVTGKYYIFDTAISANGTTDPLFKQLSVVDVDNGAPSAITVKGAAVEFIEGSDFEGSRDAVMTAAMSAIK</sequence>
<evidence type="ECO:0008006" key="3">
    <source>
        <dbReference type="Google" id="ProtNLM"/>
    </source>
</evidence>
<protein>
    <recommendedName>
        <fullName evidence="3">SipW-cognate class signal peptide</fullName>
    </recommendedName>
</protein>
<evidence type="ECO:0000313" key="1">
    <source>
        <dbReference type="EMBL" id="MDM8201525.1"/>
    </source>
</evidence>